<reference evidence="1 2" key="1">
    <citation type="submission" date="2017-03" db="EMBL/GenBank/DDBJ databases">
        <authorList>
            <person name="Afonso C.L."/>
            <person name="Miller P.J."/>
            <person name="Scott M.A."/>
            <person name="Spackman E."/>
            <person name="Goraichik I."/>
            <person name="Dimitrov K.M."/>
            <person name="Suarez D.L."/>
            <person name="Swayne D.E."/>
        </authorList>
    </citation>
    <scope>NUCLEOTIDE SEQUENCE [LARGE SCALE GENOMIC DNA]</scope>
    <source>
        <strain evidence="1 2">CECT 7450</strain>
    </source>
</reference>
<dbReference type="SFLD" id="SFLDS00003">
    <property type="entry name" value="Haloacid_Dehalogenase"/>
    <property type="match status" value="1"/>
</dbReference>
<name>A0A1X6ZGS4_9RHOB</name>
<evidence type="ECO:0000313" key="2">
    <source>
        <dbReference type="Proteomes" id="UP000193061"/>
    </source>
</evidence>
<dbReference type="InterPro" id="IPR023214">
    <property type="entry name" value="HAD_sf"/>
</dbReference>
<dbReference type="PANTHER" id="PTHR12725:SF117">
    <property type="entry name" value="HALOACID DEHALOGENASE-LIKE HYDROLASE"/>
    <property type="match status" value="1"/>
</dbReference>
<dbReference type="RefSeq" id="WP_085806146.1">
    <property type="nucleotide sequence ID" value="NZ_FWFX01000007.1"/>
</dbReference>
<organism evidence="1 2">
    <name type="scientific">Roseovarius albus</name>
    <dbReference type="NCBI Taxonomy" id="1247867"/>
    <lineage>
        <taxon>Bacteria</taxon>
        <taxon>Pseudomonadati</taxon>
        <taxon>Pseudomonadota</taxon>
        <taxon>Alphaproteobacteria</taxon>
        <taxon>Rhodobacterales</taxon>
        <taxon>Roseobacteraceae</taxon>
        <taxon>Roseovarius</taxon>
    </lineage>
</organism>
<dbReference type="EMBL" id="FWFX01000007">
    <property type="protein sequence ID" value="SLN50678.1"/>
    <property type="molecule type" value="Genomic_DNA"/>
</dbReference>
<dbReference type="NCBIfam" id="TIGR01993">
    <property type="entry name" value="Pyr-5-nucltdase"/>
    <property type="match status" value="1"/>
</dbReference>
<sequence>MPKQHFTHVDTWVFDLDNTLYPPRVKLFDQIETRMTQYVMEQLQVPRDEADRIRYNYWRTHGTTLAGLMREHDLDPGPYLSHVHDICFDELEPDQDLRGRIDDLPGRKIVYTNGCAPYAQKVLERRGLGGAFDAVYGVENAGFLPKPERAAFEAIFTQDGVDPSKAAMFEDDPRNLAQPYAMGMRTILVAEAEEDADFIHHHTDDLTKFLSVLTG</sequence>
<dbReference type="Pfam" id="PF00702">
    <property type="entry name" value="Hydrolase"/>
    <property type="match status" value="1"/>
</dbReference>
<dbReference type="OrthoDB" id="9803141at2"/>
<dbReference type="CDD" id="cd02604">
    <property type="entry name" value="HAD_5NT"/>
    <property type="match status" value="1"/>
</dbReference>
<gene>
    <name evidence="1" type="ORF">ROA7450_02520</name>
</gene>
<protein>
    <submittedName>
        <fullName evidence="1">Haloacid dehalogenase-like hydrolase</fullName>
    </submittedName>
</protein>
<dbReference type="PANTHER" id="PTHR12725">
    <property type="entry name" value="HALOACID DEHALOGENASE-LIKE HYDROLASE"/>
    <property type="match status" value="1"/>
</dbReference>
<evidence type="ECO:0000313" key="1">
    <source>
        <dbReference type="EMBL" id="SLN50678.1"/>
    </source>
</evidence>
<dbReference type="GO" id="GO:0016787">
    <property type="term" value="F:hydrolase activity"/>
    <property type="evidence" value="ECO:0007669"/>
    <property type="project" value="UniProtKB-KW"/>
</dbReference>
<dbReference type="SFLD" id="SFLDG01129">
    <property type="entry name" value="C1.5:_HAD__Beta-PGM__Phosphata"/>
    <property type="match status" value="1"/>
</dbReference>
<dbReference type="Gene3D" id="3.40.50.1000">
    <property type="entry name" value="HAD superfamily/HAD-like"/>
    <property type="match status" value="1"/>
</dbReference>
<keyword evidence="2" id="KW-1185">Reference proteome</keyword>
<dbReference type="SUPFAM" id="SSF56784">
    <property type="entry name" value="HAD-like"/>
    <property type="match status" value="1"/>
</dbReference>
<dbReference type="SFLD" id="SFLDG01132">
    <property type="entry name" value="C1.5.3:_5'-Nucleotidase_Like"/>
    <property type="match status" value="1"/>
</dbReference>
<dbReference type="AlphaFoldDB" id="A0A1X6ZGS4"/>
<dbReference type="Proteomes" id="UP000193061">
    <property type="component" value="Unassembled WGS sequence"/>
</dbReference>
<dbReference type="InterPro" id="IPR010237">
    <property type="entry name" value="Pyr-5-nucltdase"/>
</dbReference>
<dbReference type="InterPro" id="IPR036412">
    <property type="entry name" value="HAD-like_sf"/>
</dbReference>
<keyword evidence="1" id="KW-0378">Hydrolase</keyword>
<proteinExistence type="predicted"/>
<accession>A0A1X6ZGS4</accession>
<dbReference type="Gene3D" id="1.10.150.450">
    <property type="match status" value="1"/>
</dbReference>